<evidence type="ECO:0000313" key="2">
    <source>
        <dbReference type="Proteomes" id="UP000317180"/>
    </source>
</evidence>
<comment type="caution">
    <text evidence="1">The sequence shown here is derived from an EMBL/GenBank/DDBJ whole genome shotgun (WGS) entry which is preliminary data.</text>
</comment>
<evidence type="ECO:0000313" key="1">
    <source>
        <dbReference type="EMBL" id="GED26260.1"/>
    </source>
</evidence>
<dbReference type="EMBL" id="BJOD01000021">
    <property type="protein sequence ID" value="GED26260.1"/>
    <property type="molecule type" value="Genomic_DNA"/>
</dbReference>
<proteinExistence type="predicted"/>
<keyword evidence="2" id="KW-1185">Reference proteome</keyword>
<protein>
    <submittedName>
        <fullName evidence="1">Uncharacterized protein</fullName>
    </submittedName>
</protein>
<gene>
    <name evidence="1" type="ORF">BAG01nite_23620</name>
</gene>
<sequence>MNDERKLYIDVEKSWERCYVILLEEFNGEDTYHQRGARAGSGGIHFVRF</sequence>
<organism evidence="1 2">
    <name type="scientific">Brevibacillus agri</name>
    <dbReference type="NCBI Taxonomy" id="51101"/>
    <lineage>
        <taxon>Bacteria</taxon>
        <taxon>Bacillati</taxon>
        <taxon>Bacillota</taxon>
        <taxon>Bacilli</taxon>
        <taxon>Bacillales</taxon>
        <taxon>Paenibacillaceae</taxon>
        <taxon>Brevibacillus</taxon>
    </lineage>
</organism>
<name>A0ABQ0SSC0_9BACL</name>
<accession>A0ABQ0SSC0</accession>
<reference evidence="1 2" key="1">
    <citation type="submission" date="2019-06" db="EMBL/GenBank/DDBJ databases">
        <title>Whole genome shotgun sequence of Brevibacillus agri NBRC 15538.</title>
        <authorList>
            <person name="Hosoyama A."/>
            <person name="Uohara A."/>
            <person name="Ohji S."/>
            <person name="Ichikawa N."/>
        </authorList>
    </citation>
    <scope>NUCLEOTIDE SEQUENCE [LARGE SCALE GENOMIC DNA]</scope>
    <source>
        <strain evidence="1 2">NBRC 15538</strain>
    </source>
</reference>
<dbReference type="Proteomes" id="UP000317180">
    <property type="component" value="Unassembled WGS sequence"/>
</dbReference>